<dbReference type="InterPro" id="IPR017900">
    <property type="entry name" value="4Fe4S_Fe_S_CS"/>
</dbReference>
<evidence type="ECO:0000256" key="1">
    <source>
        <dbReference type="ARBA" id="ARBA00001966"/>
    </source>
</evidence>
<evidence type="ECO:0000256" key="6">
    <source>
        <dbReference type="ARBA" id="ARBA00023004"/>
    </source>
</evidence>
<evidence type="ECO:0000313" key="10">
    <source>
        <dbReference type="Proteomes" id="UP000266172"/>
    </source>
</evidence>
<organism evidence="9 10">
    <name type="scientific">Roseburia hominis</name>
    <dbReference type="NCBI Taxonomy" id="301301"/>
    <lineage>
        <taxon>Bacteria</taxon>
        <taxon>Bacillati</taxon>
        <taxon>Bacillota</taxon>
        <taxon>Clostridia</taxon>
        <taxon>Lachnospirales</taxon>
        <taxon>Lachnospiraceae</taxon>
        <taxon>Roseburia</taxon>
    </lineage>
</organism>
<dbReference type="AlphaFoldDB" id="A0A395V3A6"/>
<feature type="domain" description="4Fe-4S ferredoxin-type" evidence="8">
    <location>
        <begin position="90"/>
        <end position="119"/>
    </location>
</feature>
<evidence type="ECO:0000256" key="2">
    <source>
        <dbReference type="ARBA" id="ARBA00022448"/>
    </source>
</evidence>
<keyword evidence="7" id="KW-0411">Iron-sulfur</keyword>
<dbReference type="RefSeq" id="WP_118098658.1">
    <property type="nucleotide sequence ID" value="NZ_QRVL01000027.1"/>
</dbReference>
<dbReference type="Proteomes" id="UP000266172">
    <property type="component" value="Unassembled WGS sequence"/>
</dbReference>
<evidence type="ECO:0000256" key="5">
    <source>
        <dbReference type="ARBA" id="ARBA00022982"/>
    </source>
</evidence>
<dbReference type="EMBL" id="QRVL01000027">
    <property type="protein sequence ID" value="RGS35762.1"/>
    <property type="molecule type" value="Genomic_DNA"/>
</dbReference>
<reference evidence="9 10" key="1">
    <citation type="submission" date="2018-08" db="EMBL/GenBank/DDBJ databases">
        <title>A genome reference for cultivated species of the human gut microbiota.</title>
        <authorList>
            <person name="Zou Y."/>
            <person name="Xue W."/>
            <person name="Luo G."/>
        </authorList>
    </citation>
    <scope>NUCLEOTIDE SEQUENCE [LARGE SCALE GENOMIC DNA]</scope>
    <source>
        <strain evidence="9 10">AF22-12AC</strain>
    </source>
</reference>
<comment type="cofactor">
    <cofactor evidence="1">
        <name>[4Fe-4S] cluster</name>
        <dbReference type="ChEBI" id="CHEBI:49883"/>
    </cofactor>
</comment>
<dbReference type="InterPro" id="IPR017896">
    <property type="entry name" value="4Fe4S_Fe-S-bd"/>
</dbReference>
<dbReference type="PROSITE" id="PS51379">
    <property type="entry name" value="4FE4S_FER_2"/>
    <property type="match status" value="1"/>
</dbReference>
<dbReference type="PRINTS" id="PR00354">
    <property type="entry name" value="7FE8SFRDOXIN"/>
</dbReference>
<keyword evidence="4" id="KW-0479">Metal-binding</keyword>
<dbReference type="Gene3D" id="3.30.70.20">
    <property type="match status" value="1"/>
</dbReference>
<dbReference type="Pfam" id="PF00037">
    <property type="entry name" value="Fer4"/>
    <property type="match status" value="1"/>
</dbReference>
<proteinExistence type="predicted"/>
<protein>
    <submittedName>
        <fullName evidence="9">4Fe-4S dicluster domain-containing protein</fullName>
    </submittedName>
</protein>
<comment type="caution">
    <text evidence="9">The sequence shown here is derived from an EMBL/GenBank/DDBJ whole genome shotgun (WGS) entry which is preliminary data.</text>
</comment>
<accession>A0A395V3A6</accession>
<dbReference type="GO" id="GO:0046872">
    <property type="term" value="F:metal ion binding"/>
    <property type="evidence" value="ECO:0007669"/>
    <property type="project" value="UniProtKB-KW"/>
</dbReference>
<sequence>MPLLTKAKQRTVISALRDSNVRDIEQNYNEPAKLWCNEKWITAACLRCSDQRCIRYIDAEISCGSFSDFPYERNLNVCPVDAIKWNFEKELPEIENGKCIGCGLCAARCPVGAIFKADNKMKVSAPESDDYIDLPINYENLVKHKYFVQEVDKIYWNHQFQKESDRIMEEIYEKISHYDGRSMVPNVLVRNLIIALNHECAISRAGDIYTRMDAVYSSKIKPKCSGVVEIEFGRDTLEASRGILDDIAVMHSRNNLGKKDNAALVVCLSFPNKRQGYFQVIKDIHRVLDLKIQTISLGALLLLVWNGAAVNFLSREFYVDFDNLSIRGITEFRLNRHVLLSEGKLGILEPEK</sequence>
<evidence type="ECO:0000256" key="4">
    <source>
        <dbReference type="ARBA" id="ARBA00022723"/>
    </source>
</evidence>
<evidence type="ECO:0000256" key="3">
    <source>
        <dbReference type="ARBA" id="ARBA00022485"/>
    </source>
</evidence>
<keyword evidence="6" id="KW-0408">Iron</keyword>
<dbReference type="InterPro" id="IPR000813">
    <property type="entry name" value="7Fe_ferredoxin"/>
</dbReference>
<dbReference type="GO" id="GO:0009055">
    <property type="term" value="F:electron transfer activity"/>
    <property type="evidence" value="ECO:0007669"/>
    <property type="project" value="InterPro"/>
</dbReference>
<evidence type="ECO:0000256" key="7">
    <source>
        <dbReference type="ARBA" id="ARBA00023014"/>
    </source>
</evidence>
<keyword evidence="5" id="KW-0249">Electron transport</keyword>
<gene>
    <name evidence="9" type="ORF">DWX93_16255</name>
</gene>
<evidence type="ECO:0000313" key="9">
    <source>
        <dbReference type="EMBL" id="RGS35762.1"/>
    </source>
</evidence>
<name>A0A395V3A6_9FIRM</name>
<keyword evidence="2" id="KW-0813">Transport</keyword>
<dbReference type="GO" id="GO:0051539">
    <property type="term" value="F:4 iron, 4 sulfur cluster binding"/>
    <property type="evidence" value="ECO:0007669"/>
    <property type="project" value="UniProtKB-KW"/>
</dbReference>
<keyword evidence="3" id="KW-0004">4Fe-4S</keyword>
<dbReference type="SUPFAM" id="SSF54862">
    <property type="entry name" value="4Fe-4S ferredoxins"/>
    <property type="match status" value="1"/>
</dbReference>
<evidence type="ECO:0000259" key="8">
    <source>
        <dbReference type="PROSITE" id="PS51379"/>
    </source>
</evidence>
<dbReference type="PROSITE" id="PS00198">
    <property type="entry name" value="4FE4S_FER_1"/>
    <property type="match status" value="1"/>
</dbReference>